<gene>
    <name evidence="3" type="ORF">BFG57_11450</name>
</gene>
<reference evidence="3 4" key="1">
    <citation type="submission" date="2016-08" db="EMBL/GenBank/DDBJ databases">
        <title>Genome of Bacillus solimangrovi GH2-4.</title>
        <authorList>
            <person name="Lim S."/>
            <person name="Kim B.-C."/>
        </authorList>
    </citation>
    <scope>NUCLEOTIDE SEQUENCE [LARGE SCALE GENOMIC DNA]</scope>
    <source>
        <strain evidence="3 4">GH2-4</strain>
    </source>
</reference>
<comment type="caution">
    <text evidence="3">The sequence shown here is derived from an EMBL/GenBank/DDBJ whole genome shotgun (WGS) entry which is preliminary data.</text>
</comment>
<name>A0A1E5LI85_9BACI</name>
<keyword evidence="4" id="KW-1185">Reference proteome</keyword>
<proteinExistence type="inferred from homology"/>
<evidence type="ECO:0000259" key="2">
    <source>
        <dbReference type="Pfam" id="PF08327"/>
    </source>
</evidence>
<sequence length="162" mass="18396">MKTSSINPSLHKDILIHAPIDVVWGAWMTSQNVAGWFAPEAVVEAREGGEFELYFVPGNKEGMNTKGCTIQKIVPNKKLEFNWKGPDQFETIMNNENELTTVNVTFIGDDERTKVSITHLNWGEGDLWKEAYNWHEMAWEGVLKSLKSFVESEKGDICCQSE</sequence>
<dbReference type="InterPro" id="IPR013538">
    <property type="entry name" value="ASHA1/2-like_C"/>
</dbReference>
<dbReference type="InterPro" id="IPR023393">
    <property type="entry name" value="START-like_dom_sf"/>
</dbReference>
<dbReference type="OrthoDB" id="2580049at2"/>
<dbReference type="Gene3D" id="3.30.530.20">
    <property type="match status" value="1"/>
</dbReference>
<comment type="similarity">
    <text evidence="1">Belongs to the AHA1 family.</text>
</comment>
<dbReference type="RefSeq" id="WP_069716219.1">
    <property type="nucleotide sequence ID" value="NZ_MJEH01000009.1"/>
</dbReference>
<accession>A0A1E5LI85</accession>
<evidence type="ECO:0000256" key="1">
    <source>
        <dbReference type="ARBA" id="ARBA00006817"/>
    </source>
</evidence>
<organism evidence="3 4">
    <name type="scientific">Bacillus solimangrovi</name>
    <dbReference type="NCBI Taxonomy" id="1305675"/>
    <lineage>
        <taxon>Bacteria</taxon>
        <taxon>Bacillati</taxon>
        <taxon>Bacillota</taxon>
        <taxon>Bacilli</taxon>
        <taxon>Bacillales</taxon>
        <taxon>Bacillaceae</taxon>
        <taxon>Bacillus</taxon>
    </lineage>
</organism>
<dbReference type="Proteomes" id="UP000095209">
    <property type="component" value="Unassembled WGS sequence"/>
</dbReference>
<dbReference type="CDD" id="cd07814">
    <property type="entry name" value="SRPBCC_CalC_Aha1-like"/>
    <property type="match status" value="1"/>
</dbReference>
<dbReference type="EMBL" id="MJEH01000009">
    <property type="protein sequence ID" value="OEH93790.1"/>
    <property type="molecule type" value="Genomic_DNA"/>
</dbReference>
<protein>
    <submittedName>
        <fullName evidence="3">ATPase</fullName>
    </submittedName>
</protein>
<evidence type="ECO:0000313" key="4">
    <source>
        <dbReference type="Proteomes" id="UP000095209"/>
    </source>
</evidence>
<dbReference type="AlphaFoldDB" id="A0A1E5LI85"/>
<dbReference type="SUPFAM" id="SSF55961">
    <property type="entry name" value="Bet v1-like"/>
    <property type="match status" value="1"/>
</dbReference>
<evidence type="ECO:0000313" key="3">
    <source>
        <dbReference type="EMBL" id="OEH93790.1"/>
    </source>
</evidence>
<dbReference type="Pfam" id="PF08327">
    <property type="entry name" value="AHSA1"/>
    <property type="match status" value="1"/>
</dbReference>
<feature type="domain" description="Activator of Hsp90 ATPase homologue 1/2-like C-terminal" evidence="2">
    <location>
        <begin position="18"/>
        <end position="151"/>
    </location>
</feature>